<organism evidence="2">
    <name type="scientific">marine metagenome</name>
    <dbReference type="NCBI Taxonomy" id="408172"/>
    <lineage>
        <taxon>unclassified sequences</taxon>
        <taxon>metagenomes</taxon>
        <taxon>ecological metagenomes</taxon>
    </lineage>
</organism>
<dbReference type="EMBL" id="UINC01002618">
    <property type="protein sequence ID" value="SUZ98591.1"/>
    <property type="molecule type" value="Genomic_DNA"/>
</dbReference>
<evidence type="ECO:0000313" key="2">
    <source>
        <dbReference type="EMBL" id="SUZ98591.1"/>
    </source>
</evidence>
<reference evidence="2" key="1">
    <citation type="submission" date="2018-05" db="EMBL/GenBank/DDBJ databases">
        <authorList>
            <person name="Lanie J.A."/>
            <person name="Ng W.-L."/>
            <person name="Kazmierczak K.M."/>
            <person name="Andrzejewski T.M."/>
            <person name="Davidsen T.M."/>
            <person name="Wayne K.J."/>
            <person name="Tettelin H."/>
            <person name="Glass J.I."/>
            <person name="Rusch D."/>
            <person name="Podicherti R."/>
            <person name="Tsui H.-C.T."/>
            <person name="Winkler M.E."/>
        </authorList>
    </citation>
    <scope>NUCLEOTIDE SEQUENCE</scope>
</reference>
<feature type="compositionally biased region" description="Low complexity" evidence="1">
    <location>
        <begin position="214"/>
        <end position="243"/>
    </location>
</feature>
<gene>
    <name evidence="2" type="ORF">METZ01_LOCUS51445</name>
</gene>
<dbReference type="AlphaFoldDB" id="A0A381S5J2"/>
<accession>A0A381S5J2</accession>
<evidence type="ECO:0008006" key="3">
    <source>
        <dbReference type="Google" id="ProtNLM"/>
    </source>
</evidence>
<sequence length="677" mass="77158">MGQTWNERDGRTEEVIKGYLLEMNDFLQTGEDGGMILHYKDDTKFTMGPNTELIIDEFAFDTSVIPIEIAMNISINVGTFTYESGDVKKLGGEVELVTPTATITMQGTAFSGTVDTSGQTTITLLPDSSGDVGQVTVTNDAGSQTLTNVYTSVTVVGSDVMIKTPSALDNNQKKNLFDIDSIDDDIKKKHDQQFDRAENNEQLQKMEEAIISEESSITETYDTYDTTSDLGTSGSDDSYSYEESAVDQAGKESEVDTSYYDEWEEDLKDWGYIDEDNQISVWDATGEQKMDWDTAKTMYAEMDQAYFDAIGCSDCTWDTINWEEVDWDKVDWDAYYDEYNDTLEKYGLTSYDVKEEDVTETVEEEATSTVVGYTWEDFDLSNEYYNNADYIAAGGPPTLTIENYCDYNGWDTSWCNQSYIDYLNAWYEDDWTLFKDYDSWEKGARKLFKKWYGWCGTWDKPEWCSGQPKPWKMASLKDKYVSEWTNSDWQKFYDNTSSWWYTGSYDDTGDDSTTLEDEYSYEDDYDIDAELELWLADIDNENDCVNWGYYWDKANSSCGTEWVDNSKSETTTTTSGEILNYTTGDITQTTTTTEGDVKTSETLTGRYTTGSNTYDADVDTSVSGYSIINRYNDSHRAYLKIETADEADIQILQDKEAQHFDIGSSSSQENITIIQTD</sequence>
<proteinExistence type="predicted"/>
<evidence type="ECO:0000256" key="1">
    <source>
        <dbReference type="SAM" id="MobiDB-lite"/>
    </source>
</evidence>
<name>A0A381S5J2_9ZZZZ</name>
<feature type="region of interest" description="Disordered" evidence="1">
    <location>
        <begin position="214"/>
        <end position="256"/>
    </location>
</feature>
<protein>
    <recommendedName>
        <fullName evidence="3">FecR protein domain-containing protein</fullName>
    </recommendedName>
</protein>